<gene>
    <name evidence="1" type="ORF">KASA_0L03696G</name>
</gene>
<reference evidence="1 2" key="1">
    <citation type="submission" date="2017-04" db="EMBL/GenBank/DDBJ databases">
        <authorList>
            <person name="Afonso C.L."/>
            <person name="Miller P.J."/>
            <person name="Scott M.A."/>
            <person name="Spackman E."/>
            <person name="Goraichik I."/>
            <person name="Dimitrov K.M."/>
            <person name="Suarez D.L."/>
            <person name="Swayne D.E."/>
        </authorList>
    </citation>
    <scope>NUCLEOTIDE SEQUENCE [LARGE SCALE GENOMIC DNA]</scope>
</reference>
<evidence type="ECO:0008006" key="3">
    <source>
        <dbReference type="Google" id="ProtNLM"/>
    </source>
</evidence>
<dbReference type="PANTHER" id="PTHR47260:SF4">
    <property type="entry name" value="MIOREX COMPLEX COMPONENT 3"/>
    <property type="match status" value="1"/>
</dbReference>
<sequence>MFKFGILRGINRAVILPTAGFTLGVATFIKGWPDESDALTLEDPIKDVAKVLGKSKQPLHLQRSDILYKISKLPLYKELMVDPDVKHTFQSEGIPQGHRFYHVGQGQLFGPGKLEIDPLVFMNEKKGEIVVFYHLGKDLANERGQIHKGVLSLLLDEGLCFCGFPKLPNRRGVTAKLSIEFAKEIPQDSTIVLKAHVSDSKGRKCIIDGSLESIPQRNIFNKILRQGGSGNGTIFVRSKCILVEPKWFKYFSWVNLFNE</sequence>
<keyword evidence="2" id="KW-1185">Reference proteome</keyword>
<dbReference type="InterPro" id="IPR029069">
    <property type="entry name" value="HotDog_dom_sf"/>
</dbReference>
<dbReference type="AlphaFoldDB" id="A0A1X7R6N5"/>
<proteinExistence type="predicted"/>
<name>A0A1X7R6N5_9SACH</name>
<dbReference type="OrthoDB" id="506431at2759"/>
<evidence type="ECO:0000313" key="2">
    <source>
        <dbReference type="Proteomes" id="UP000196158"/>
    </source>
</evidence>
<dbReference type="Proteomes" id="UP000196158">
    <property type="component" value="Unassembled WGS sequence"/>
</dbReference>
<dbReference type="InterPro" id="IPR052061">
    <property type="entry name" value="PTE-AB_protein"/>
</dbReference>
<dbReference type="PANTHER" id="PTHR47260">
    <property type="entry name" value="UPF0644 PROTEIN PB2B4.06"/>
    <property type="match status" value="1"/>
</dbReference>
<dbReference type="Gene3D" id="3.10.129.10">
    <property type="entry name" value="Hotdog Thioesterase"/>
    <property type="match status" value="1"/>
</dbReference>
<protein>
    <recommendedName>
        <fullName evidence="3">Thioesterase domain-containing protein</fullName>
    </recommendedName>
</protein>
<accession>A0A1X7R6N5</accession>
<dbReference type="EMBL" id="FXLY01000007">
    <property type="protein sequence ID" value="SMN21305.1"/>
    <property type="molecule type" value="Genomic_DNA"/>
</dbReference>
<organism evidence="1 2">
    <name type="scientific">Maudiozyma saulgeensis</name>
    <dbReference type="NCBI Taxonomy" id="1789683"/>
    <lineage>
        <taxon>Eukaryota</taxon>
        <taxon>Fungi</taxon>
        <taxon>Dikarya</taxon>
        <taxon>Ascomycota</taxon>
        <taxon>Saccharomycotina</taxon>
        <taxon>Saccharomycetes</taxon>
        <taxon>Saccharomycetales</taxon>
        <taxon>Saccharomycetaceae</taxon>
        <taxon>Maudiozyma</taxon>
    </lineage>
</organism>
<dbReference type="SUPFAM" id="SSF54637">
    <property type="entry name" value="Thioesterase/thiol ester dehydrase-isomerase"/>
    <property type="match status" value="1"/>
</dbReference>
<evidence type="ECO:0000313" key="1">
    <source>
        <dbReference type="EMBL" id="SMN21305.1"/>
    </source>
</evidence>